<dbReference type="EMBL" id="CP042436">
    <property type="protein sequence ID" value="QEC61191.1"/>
    <property type="molecule type" value="Genomic_DNA"/>
</dbReference>
<feature type="chain" id="PRO_5022939744" evidence="1">
    <location>
        <begin position="21"/>
        <end position="166"/>
    </location>
</feature>
<sequence>MKRALSLVMACMLAITVASAQTGWVDHKADERISIKFPADPAEVIAGTFVAKDKDEVAYVFTVVDFVAVANIDSVALAPIKNTAAFTDQLKVGMAQSLPDVTFDDFKIGTWKGFTSYTSTGVDSKKQIYDMFMILVGNKLYSLSTIRADGTSTVGRDSFFQSLTLQ</sequence>
<keyword evidence="3" id="KW-1185">Reference proteome</keyword>
<keyword evidence="1" id="KW-0732">Signal</keyword>
<dbReference type="OrthoDB" id="767434at2"/>
<evidence type="ECO:0000313" key="2">
    <source>
        <dbReference type="EMBL" id="QEC61191.1"/>
    </source>
</evidence>
<proteinExistence type="predicted"/>
<feature type="signal peptide" evidence="1">
    <location>
        <begin position="1"/>
        <end position="20"/>
    </location>
</feature>
<dbReference type="KEGG" id="mgin:FRZ54_00865"/>
<gene>
    <name evidence="2" type="ORF">FRZ54_00865</name>
</gene>
<dbReference type="RefSeq" id="WP_147029770.1">
    <property type="nucleotide sequence ID" value="NZ_CP042436.1"/>
</dbReference>
<name>A0A5B8US15_9SPHI</name>
<protein>
    <submittedName>
        <fullName evidence="2">Uncharacterized protein</fullName>
    </submittedName>
</protein>
<organism evidence="2 3">
    <name type="scientific">Mucilaginibacter ginsenosidivorans</name>
    <dbReference type="NCBI Taxonomy" id="398053"/>
    <lineage>
        <taxon>Bacteria</taxon>
        <taxon>Pseudomonadati</taxon>
        <taxon>Bacteroidota</taxon>
        <taxon>Sphingobacteriia</taxon>
        <taxon>Sphingobacteriales</taxon>
        <taxon>Sphingobacteriaceae</taxon>
        <taxon>Mucilaginibacter</taxon>
    </lineage>
</organism>
<accession>A0A5B8US15</accession>
<dbReference type="Proteomes" id="UP000321479">
    <property type="component" value="Chromosome"/>
</dbReference>
<evidence type="ECO:0000256" key="1">
    <source>
        <dbReference type="SAM" id="SignalP"/>
    </source>
</evidence>
<evidence type="ECO:0000313" key="3">
    <source>
        <dbReference type="Proteomes" id="UP000321479"/>
    </source>
</evidence>
<dbReference type="AlphaFoldDB" id="A0A5B8US15"/>
<reference evidence="2 3" key="1">
    <citation type="journal article" date="2017" name="Curr. Microbiol.">
        <title>Mucilaginibacter ginsenosidivorans sp. nov., Isolated from Soil of Ginseng Field.</title>
        <authorList>
            <person name="Kim M.M."/>
            <person name="Siddiqi M.Z."/>
            <person name="Im W.T."/>
        </authorList>
    </citation>
    <scope>NUCLEOTIDE SEQUENCE [LARGE SCALE GENOMIC DNA]</scope>
    <source>
        <strain evidence="2 3">Gsoil 3017</strain>
    </source>
</reference>